<dbReference type="AlphaFoldDB" id="A0A0A2C1C0"/>
<dbReference type="Proteomes" id="UP000030392">
    <property type="component" value="Unassembled WGS sequence"/>
</dbReference>
<comment type="caution">
    <text evidence="1">The sequence shown here is derived from an EMBL/GenBank/DDBJ whole genome shotgun (WGS) entry which is preliminary data.</text>
</comment>
<proteinExistence type="predicted"/>
<reference evidence="2" key="1">
    <citation type="journal article" date="2014" name="Sci. Data">
        <title>Genomes of diverse isolates of the marine cyanobacterium Prochlorococcus.</title>
        <authorList>
            <person name="Biller S."/>
            <person name="Berube P."/>
            <person name="Thompson J."/>
            <person name="Kelly L."/>
            <person name="Roggensack S."/>
            <person name="Awad L."/>
            <person name="Roache-Johnson K."/>
            <person name="Ding H."/>
            <person name="Giovannoni S.J."/>
            <person name="Moore L.R."/>
            <person name="Chisholm S.W."/>
        </authorList>
    </citation>
    <scope>NUCLEOTIDE SEQUENCE [LARGE SCALE GENOMIC DNA]</scope>
    <source>
        <strain evidence="2">PAC1</strain>
    </source>
</reference>
<name>A0A0A2C1C0_PROMR</name>
<organism evidence="1 2">
    <name type="scientific">Prochlorococcus marinus str. PAC1</name>
    <dbReference type="NCBI Taxonomy" id="59924"/>
    <lineage>
        <taxon>Bacteria</taxon>
        <taxon>Bacillati</taxon>
        <taxon>Cyanobacteriota</taxon>
        <taxon>Cyanophyceae</taxon>
        <taxon>Synechococcales</taxon>
        <taxon>Prochlorococcaceae</taxon>
        <taxon>Prochlorococcus</taxon>
    </lineage>
</organism>
<protein>
    <submittedName>
        <fullName evidence="1">Uncharacterized protein</fullName>
    </submittedName>
</protein>
<evidence type="ECO:0000313" key="2">
    <source>
        <dbReference type="Proteomes" id="UP000030392"/>
    </source>
</evidence>
<sequence>MKQTARFINGQLWFALSCLALILITVGQVFSPSKTIRISELKNYSTDEKRDIYSTFDTEDQIDQGLPIDPFDLMNRLKQAGAMNNATTPSDALDAALNAFDQSEDENIPNE</sequence>
<dbReference type="PROSITE" id="PS51257">
    <property type="entry name" value="PROKAR_LIPOPROTEIN"/>
    <property type="match status" value="1"/>
</dbReference>
<gene>
    <name evidence="1" type="ORF">EV03_1704</name>
</gene>
<evidence type="ECO:0000313" key="1">
    <source>
        <dbReference type="EMBL" id="KGG19322.1"/>
    </source>
</evidence>
<dbReference type="RefSeq" id="WP_036906883.1">
    <property type="nucleotide sequence ID" value="NZ_CP138967.1"/>
</dbReference>
<accession>A0A0A2C1C0</accession>
<dbReference type="EMBL" id="JNAX01000015">
    <property type="protein sequence ID" value="KGG19322.1"/>
    <property type="molecule type" value="Genomic_DNA"/>
</dbReference>